<gene>
    <name evidence="2" type="ORF">LCGC14_0891150</name>
</gene>
<comment type="caution">
    <text evidence="2">The sequence shown here is derived from an EMBL/GenBank/DDBJ whole genome shotgun (WGS) entry which is preliminary data.</text>
</comment>
<dbReference type="EMBL" id="LAZR01002853">
    <property type="protein sequence ID" value="KKN24823.1"/>
    <property type="molecule type" value="Genomic_DNA"/>
</dbReference>
<reference evidence="2" key="1">
    <citation type="journal article" date="2015" name="Nature">
        <title>Complex archaea that bridge the gap between prokaryotes and eukaryotes.</title>
        <authorList>
            <person name="Spang A."/>
            <person name="Saw J.H."/>
            <person name="Jorgensen S.L."/>
            <person name="Zaremba-Niedzwiedzka K."/>
            <person name="Martijn J."/>
            <person name="Lind A.E."/>
            <person name="van Eijk R."/>
            <person name="Schleper C."/>
            <person name="Guy L."/>
            <person name="Ettema T.J."/>
        </authorList>
    </citation>
    <scope>NUCLEOTIDE SEQUENCE</scope>
</reference>
<keyword evidence="1" id="KW-0812">Transmembrane</keyword>
<organism evidence="2">
    <name type="scientific">marine sediment metagenome</name>
    <dbReference type="NCBI Taxonomy" id="412755"/>
    <lineage>
        <taxon>unclassified sequences</taxon>
        <taxon>metagenomes</taxon>
        <taxon>ecological metagenomes</taxon>
    </lineage>
</organism>
<feature type="transmembrane region" description="Helical" evidence="1">
    <location>
        <begin position="105"/>
        <end position="129"/>
    </location>
</feature>
<protein>
    <submittedName>
        <fullName evidence="2">Uncharacterized protein</fullName>
    </submittedName>
</protein>
<name>A0A0F9S695_9ZZZZ</name>
<keyword evidence="1" id="KW-1133">Transmembrane helix</keyword>
<accession>A0A0F9S695</accession>
<keyword evidence="1" id="KW-0472">Membrane</keyword>
<proteinExistence type="predicted"/>
<evidence type="ECO:0000313" key="2">
    <source>
        <dbReference type="EMBL" id="KKN24823.1"/>
    </source>
</evidence>
<feature type="transmembrane region" description="Helical" evidence="1">
    <location>
        <begin position="44"/>
        <end position="61"/>
    </location>
</feature>
<dbReference type="AlphaFoldDB" id="A0A0F9S695"/>
<evidence type="ECO:0000256" key="1">
    <source>
        <dbReference type="SAM" id="Phobius"/>
    </source>
</evidence>
<sequence length="210" mass="24101">MVRRDRPKPGIVYRLRVFYVQRDGRAMGTETLFCQGRSDRMRNLLVVLIAIILLTGCDNSMKAARARALNYETDQLDDIHQQKMREKRRTEPLRLMIAEVSYNTLAVIIMVGATAGTMAFIYFLLGWAYHKVQGFRFRQISLDKTTKQYPLLLYGGGQFVFNPNNGELKRLSETSVADQRRIEATAKVQIAGLLADHSQIERGWIDEIQT</sequence>